<dbReference type="SUPFAM" id="SSF109998">
    <property type="entry name" value="Triger factor/SurA peptide-binding domain-like"/>
    <property type="match status" value="1"/>
</dbReference>
<dbReference type="Proteomes" id="UP000245916">
    <property type="component" value="Unassembled WGS sequence"/>
</dbReference>
<comment type="catalytic activity">
    <reaction evidence="1">
        <text>[protein]-peptidylproline (omega=180) = [protein]-peptidylproline (omega=0)</text>
        <dbReference type="Rhea" id="RHEA:16237"/>
        <dbReference type="Rhea" id="RHEA-COMP:10747"/>
        <dbReference type="Rhea" id="RHEA-COMP:10748"/>
        <dbReference type="ChEBI" id="CHEBI:83833"/>
        <dbReference type="ChEBI" id="CHEBI:83834"/>
        <dbReference type="EC" id="5.2.1.8"/>
    </reaction>
</comment>
<evidence type="ECO:0000256" key="4">
    <source>
        <dbReference type="ARBA" id="ARBA00018370"/>
    </source>
</evidence>
<sequence>MTRRLDVINLGDPEQGRPAPVMPSACEVGGCGGGPEPRIPPPPSFGDVIVNGVEIAPEAIAEEIQHHPAPDAETAWIEAARALAVRELLLQEARRLGLDPDPEADDAGRREAEDDALIRELLEQEVQPARAGEEECRRYYEAKVERFRTPDLFEASHILIEPEGMDDSGWAAAQARARAVAADVGDDPTKFAAAARTFSGCASAQQDGSLGQIRRGELVPAVQAGLEALQDGETGREPVRSRFGWHVLRLQRRIPGRTIPFEVAQAKIADMLEARSWSVEAARYVAELARRGQVEGVLIEGASA</sequence>
<comment type="caution">
    <text evidence="10">The sequence shown here is derived from an EMBL/GenBank/DDBJ whole genome shotgun (WGS) entry which is preliminary data.</text>
</comment>
<dbReference type="Pfam" id="PF00639">
    <property type="entry name" value="Rotamase"/>
    <property type="match status" value="1"/>
</dbReference>
<organism evidence="10 11">
    <name type="scientific">Allosphingosinicella humi</name>
    <dbReference type="NCBI Taxonomy" id="2068657"/>
    <lineage>
        <taxon>Bacteria</taxon>
        <taxon>Pseudomonadati</taxon>
        <taxon>Pseudomonadota</taxon>
        <taxon>Alphaproteobacteria</taxon>
        <taxon>Sphingomonadales</taxon>
        <taxon>Sphingomonadaceae</taxon>
        <taxon>Allosphingosinicella</taxon>
    </lineage>
</organism>
<dbReference type="InterPro" id="IPR027304">
    <property type="entry name" value="Trigger_fact/SurA_dom_sf"/>
</dbReference>
<dbReference type="AlphaFoldDB" id="A0A2U2J070"/>
<evidence type="ECO:0000256" key="6">
    <source>
        <dbReference type="ARBA" id="ARBA00030642"/>
    </source>
</evidence>
<dbReference type="Gene3D" id="3.10.50.40">
    <property type="match status" value="1"/>
</dbReference>
<dbReference type="InterPro" id="IPR000297">
    <property type="entry name" value="PPIase_PpiC"/>
</dbReference>
<proteinExistence type="inferred from homology"/>
<evidence type="ECO:0000256" key="8">
    <source>
        <dbReference type="PROSITE-ProRule" id="PRU00278"/>
    </source>
</evidence>
<dbReference type="EMBL" id="QFFF01000001">
    <property type="protein sequence ID" value="PWG01732.1"/>
    <property type="molecule type" value="Genomic_DNA"/>
</dbReference>
<accession>A0A2U2J070</accession>
<keyword evidence="8 10" id="KW-0413">Isomerase</keyword>
<dbReference type="InterPro" id="IPR046357">
    <property type="entry name" value="PPIase_dom_sf"/>
</dbReference>
<evidence type="ECO:0000256" key="2">
    <source>
        <dbReference type="ARBA" id="ARBA00007656"/>
    </source>
</evidence>
<name>A0A2U2J070_9SPHN</name>
<gene>
    <name evidence="10" type="ORF">DF286_01745</name>
</gene>
<evidence type="ECO:0000256" key="7">
    <source>
        <dbReference type="ARBA" id="ARBA00031484"/>
    </source>
</evidence>
<dbReference type="PANTHER" id="PTHR47245">
    <property type="entry name" value="PEPTIDYLPROLYL ISOMERASE"/>
    <property type="match status" value="1"/>
</dbReference>
<evidence type="ECO:0000256" key="3">
    <source>
        <dbReference type="ARBA" id="ARBA00013194"/>
    </source>
</evidence>
<dbReference type="SUPFAM" id="SSF54534">
    <property type="entry name" value="FKBP-like"/>
    <property type="match status" value="1"/>
</dbReference>
<dbReference type="PANTHER" id="PTHR47245:SF2">
    <property type="entry name" value="PEPTIDYL-PROLYL CIS-TRANS ISOMERASE HP_0175-RELATED"/>
    <property type="match status" value="1"/>
</dbReference>
<dbReference type="PROSITE" id="PS50198">
    <property type="entry name" value="PPIC_PPIASE_2"/>
    <property type="match status" value="1"/>
</dbReference>
<evidence type="ECO:0000259" key="9">
    <source>
        <dbReference type="PROSITE" id="PS50198"/>
    </source>
</evidence>
<dbReference type="RefSeq" id="WP_109269871.1">
    <property type="nucleotide sequence ID" value="NZ_QFFF01000001.1"/>
</dbReference>
<comment type="similarity">
    <text evidence="2">Belongs to the PpiC/parvulin rotamase family.</text>
</comment>
<evidence type="ECO:0000313" key="10">
    <source>
        <dbReference type="EMBL" id="PWG01732.1"/>
    </source>
</evidence>
<keyword evidence="5 8" id="KW-0697">Rotamase</keyword>
<dbReference type="EC" id="5.2.1.8" evidence="3"/>
<reference evidence="10 11" key="1">
    <citation type="submission" date="2018-05" db="EMBL/GenBank/DDBJ databases">
        <title>Genome of Sphingosinicella humi QZX222.</title>
        <authorList>
            <person name="Qiao Z."/>
            <person name="Wang G."/>
        </authorList>
    </citation>
    <scope>NUCLEOTIDE SEQUENCE [LARGE SCALE GENOMIC DNA]</scope>
    <source>
        <strain evidence="10 11">QZX222</strain>
    </source>
</reference>
<evidence type="ECO:0000256" key="5">
    <source>
        <dbReference type="ARBA" id="ARBA00023110"/>
    </source>
</evidence>
<feature type="domain" description="PpiC" evidence="9">
    <location>
        <begin position="150"/>
        <end position="252"/>
    </location>
</feature>
<evidence type="ECO:0000256" key="1">
    <source>
        <dbReference type="ARBA" id="ARBA00000971"/>
    </source>
</evidence>
<protein>
    <recommendedName>
        <fullName evidence="4">Parvulin-like PPIase</fullName>
        <ecNumber evidence="3">5.2.1.8</ecNumber>
    </recommendedName>
    <alternativeName>
        <fullName evidence="6">Peptidyl-prolyl cis-trans isomerase plp</fullName>
    </alternativeName>
    <alternativeName>
        <fullName evidence="7">Rotamase plp</fullName>
    </alternativeName>
</protein>
<keyword evidence="11" id="KW-1185">Reference proteome</keyword>
<dbReference type="InterPro" id="IPR050245">
    <property type="entry name" value="PrsA_foldase"/>
</dbReference>
<dbReference type="GO" id="GO:0003755">
    <property type="term" value="F:peptidyl-prolyl cis-trans isomerase activity"/>
    <property type="evidence" value="ECO:0007669"/>
    <property type="project" value="UniProtKB-KW"/>
</dbReference>
<dbReference type="OrthoDB" id="196786at2"/>
<evidence type="ECO:0000313" key="11">
    <source>
        <dbReference type="Proteomes" id="UP000245916"/>
    </source>
</evidence>